<evidence type="ECO:0000313" key="1">
    <source>
        <dbReference type="EMBL" id="KAG8182271.1"/>
    </source>
</evidence>
<protein>
    <submittedName>
        <fullName evidence="1">Uncharacterized protein</fullName>
    </submittedName>
</protein>
<proteinExistence type="predicted"/>
<sequence length="137" mass="15488">MTNREFLTQATDLAAFSFYVATAKINGKQSSRKTSWNELQGSSSALHIELLATLNLLLKMKRIGAWVVPPHANRRYSVCLVRPSRSFATLDAKESRMAEPFYRHYNTKLRIGSSVSADSYFRDYSQQQKSPPTLAVP</sequence>
<reference evidence="1 2" key="1">
    <citation type="journal article" date="2022" name="Nat. Ecol. Evol.">
        <title>A masculinizing supergene underlies an exaggerated male reproductive morph in a spider.</title>
        <authorList>
            <person name="Hendrickx F."/>
            <person name="De Corte Z."/>
            <person name="Sonet G."/>
            <person name="Van Belleghem S.M."/>
            <person name="Kostlbacher S."/>
            <person name="Vangestel C."/>
        </authorList>
    </citation>
    <scope>NUCLEOTIDE SEQUENCE [LARGE SCALE GENOMIC DNA]</scope>
    <source>
        <strain evidence="1">W744_W776</strain>
    </source>
</reference>
<comment type="caution">
    <text evidence="1">The sequence shown here is derived from an EMBL/GenBank/DDBJ whole genome shotgun (WGS) entry which is preliminary data.</text>
</comment>
<organism evidence="1 2">
    <name type="scientific">Oedothorax gibbosus</name>
    <dbReference type="NCBI Taxonomy" id="931172"/>
    <lineage>
        <taxon>Eukaryota</taxon>
        <taxon>Metazoa</taxon>
        <taxon>Ecdysozoa</taxon>
        <taxon>Arthropoda</taxon>
        <taxon>Chelicerata</taxon>
        <taxon>Arachnida</taxon>
        <taxon>Araneae</taxon>
        <taxon>Araneomorphae</taxon>
        <taxon>Entelegynae</taxon>
        <taxon>Araneoidea</taxon>
        <taxon>Linyphiidae</taxon>
        <taxon>Erigoninae</taxon>
        <taxon>Oedothorax</taxon>
    </lineage>
</organism>
<dbReference type="AlphaFoldDB" id="A0AAV6UDY6"/>
<dbReference type="EMBL" id="JAFNEN010000471">
    <property type="protein sequence ID" value="KAG8182271.1"/>
    <property type="molecule type" value="Genomic_DNA"/>
</dbReference>
<name>A0AAV6UDY6_9ARAC</name>
<evidence type="ECO:0000313" key="2">
    <source>
        <dbReference type="Proteomes" id="UP000827092"/>
    </source>
</evidence>
<dbReference type="Proteomes" id="UP000827092">
    <property type="component" value="Unassembled WGS sequence"/>
</dbReference>
<keyword evidence="2" id="KW-1185">Reference proteome</keyword>
<accession>A0AAV6UDY6</accession>
<gene>
    <name evidence="1" type="ORF">JTE90_029344</name>
</gene>